<dbReference type="InParanoid" id="F0XN70"/>
<dbReference type="RefSeq" id="XP_014170247.1">
    <property type="nucleotide sequence ID" value="XM_014314772.1"/>
</dbReference>
<keyword evidence="5 9" id="KW-0378">Hydrolase</keyword>
<dbReference type="Pfam" id="PF13446">
    <property type="entry name" value="RPT"/>
    <property type="match status" value="2"/>
</dbReference>
<dbReference type="InterPro" id="IPR001394">
    <property type="entry name" value="Peptidase_C19_UCH"/>
</dbReference>
<feature type="compositionally biased region" description="Polar residues" evidence="7">
    <location>
        <begin position="815"/>
        <end position="826"/>
    </location>
</feature>
<keyword evidence="4" id="KW-0833">Ubl conjugation pathway</keyword>
<evidence type="ECO:0000259" key="8">
    <source>
        <dbReference type="PROSITE" id="PS50235"/>
    </source>
</evidence>
<comment type="catalytic activity">
    <reaction evidence="1">
        <text>Thiol-dependent hydrolysis of ester, thioester, amide, peptide and isopeptide bonds formed by the C-terminal Gly of ubiquitin (a 76-residue protein attached to proteins as an intracellular targeting signal).</text>
        <dbReference type="EC" id="3.4.19.12"/>
    </reaction>
</comment>
<dbReference type="Pfam" id="PF00443">
    <property type="entry name" value="UCH"/>
    <property type="match status" value="1"/>
</dbReference>
<reference evidence="9 10" key="1">
    <citation type="journal article" date="2011" name="Proc. Natl. Acad. Sci. U.S.A.">
        <title>Genome and transcriptome analyses of the mountain pine beetle-fungal symbiont Grosmannia clavigera, a lodgepole pine pathogen.</title>
        <authorList>
            <person name="DiGuistini S."/>
            <person name="Wang Y."/>
            <person name="Liao N.Y."/>
            <person name="Taylor G."/>
            <person name="Tanguay P."/>
            <person name="Feau N."/>
            <person name="Henrissat B."/>
            <person name="Chan S.K."/>
            <person name="Hesse-Orce U."/>
            <person name="Alamouti S.M."/>
            <person name="Tsui C.K.M."/>
            <person name="Docking R.T."/>
            <person name="Levasseur A."/>
            <person name="Haridas S."/>
            <person name="Robertson G."/>
            <person name="Birol I."/>
            <person name="Holt R.A."/>
            <person name="Marra M.A."/>
            <person name="Hamelin R.C."/>
            <person name="Hirst M."/>
            <person name="Jones S.J.M."/>
            <person name="Bohlmann J."/>
            <person name="Breuil C."/>
        </authorList>
    </citation>
    <scope>NUCLEOTIDE SEQUENCE [LARGE SCALE GENOMIC DNA]</scope>
    <source>
        <strain evidence="10">kw1407 / UAMH 11150</strain>
    </source>
</reference>
<dbReference type="InterPro" id="IPR044635">
    <property type="entry name" value="UBP14-like"/>
</dbReference>
<dbReference type="GO" id="GO:0070628">
    <property type="term" value="F:proteasome binding"/>
    <property type="evidence" value="ECO:0007669"/>
    <property type="project" value="TreeGrafter"/>
</dbReference>
<dbReference type="GeneID" id="25974769"/>
<dbReference type="HOGENOM" id="CLU_003155_0_1_1"/>
<accession>F0XN70</accession>
<evidence type="ECO:0000256" key="5">
    <source>
        <dbReference type="ARBA" id="ARBA00022801"/>
    </source>
</evidence>
<evidence type="ECO:0000256" key="4">
    <source>
        <dbReference type="ARBA" id="ARBA00022786"/>
    </source>
</evidence>
<evidence type="ECO:0000256" key="3">
    <source>
        <dbReference type="ARBA" id="ARBA00022670"/>
    </source>
</evidence>
<dbReference type="InterPro" id="IPR025305">
    <property type="entry name" value="UCH_repeat_domain"/>
</dbReference>
<dbReference type="GO" id="GO:0061136">
    <property type="term" value="P:regulation of proteasomal protein catabolic process"/>
    <property type="evidence" value="ECO:0007669"/>
    <property type="project" value="TreeGrafter"/>
</dbReference>
<dbReference type="STRING" id="655863.F0XN70"/>
<dbReference type="OrthoDB" id="2420415at2759"/>
<evidence type="ECO:0000313" key="10">
    <source>
        <dbReference type="Proteomes" id="UP000007796"/>
    </source>
</evidence>
<feature type="region of interest" description="Disordered" evidence="7">
    <location>
        <begin position="1356"/>
        <end position="1394"/>
    </location>
</feature>
<feature type="region of interest" description="Disordered" evidence="7">
    <location>
        <begin position="867"/>
        <end position="892"/>
    </location>
</feature>
<evidence type="ECO:0000256" key="7">
    <source>
        <dbReference type="SAM" id="MobiDB-lite"/>
    </source>
</evidence>
<dbReference type="EC" id="3.4.19.12" evidence="2"/>
<dbReference type="Gene3D" id="3.90.70.10">
    <property type="entry name" value="Cysteine proteinases"/>
    <property type="match status" value="2"/>
</dbReference>
<organism evidence="10">
    <name type="scientific">Grosmannia clavigera (strain kw1407 / UAMH 11150)</name>
    <name type="common">Blue stain fungus</name>
    <name type="synonym">Graphiocladiella clavigera</name>
    <dbReference type="NCBI Taxonomy" id="655863"/>
    <lineage>
        <taxon>Eukaryota</taxon>
        <taxon>Fungi</taxon>
        <taxon>Dikarya</taxon>
        <taxon>Ascomycota</taxon>
        <taxon>Pezizomycotina</taxon>
        <taxon>Sordariomycetes</taxon>
        <taxon>Sordariomycetidae</taxon>
        <taxon>Ophiostomatales</taxon>
        <taxon>Ophiostomataceae</taxon>
        <taxon>Leptographium</taxon>
    </lineage>
</organism>
<dbReference type="GO" id="GO:0016579">
    <property type="term" value="P:protein deubiquitination"/>
    <property type="evidence" value="ECO:0007669"/>
    <property type="project" value="InterPro"/>
</dbReference>
<keyword evidence="10" id="KW-1185">Reference proteome</keyword>
<dbReference type="PANTHER" id="PTHR43982">
    <property type="entry name" value="UBIQUITIN CARBOXYL-TERMINAL HYDROLASE"/>
    <property type="match status" value="1"/>
</dbReference>
<dbReference type="SUPFAM" id="SSF54001">
    <property type="entry name" value="Cysteine proteinases"/>
    <property type="match status" value="1"/>
</dbReference>
<evidence type="ECO:0000256" key="6">
    <source>
        <dbReference type="ARBA" id="ARBA00022807"/>
    </source>
</evidence>
<sequence length="1394" mass="154939">MNPPPPYPGTRSQGLLATIEESSHRRIGRPGRLAPKWLEDFLSGSLQDSAPLYLDVGCASLDVRLAIASAAGGSFYDTGSPPVVRHELLIKGHQCSGHASGADGGSASTAGTSPGADGKEYNEIYSCVCQNCRYHFTFYIERNVETSCGMNHGNSRDPYHHLVFNPIEDDSRELINTKYYPLWGRSQYICSATRCGYNVTVEVSEPRLNQHFLSFLTDNDRINGRLREAKKAEPERFADVATAPPNALWYLRIYLQDIVSGNEDGAAADGRPEKRISQRNKKFFVHFGDGPDAADLFTFLEFKEVVDGENRLWRVPTPEMMRPTRPGSQLAFYQDIKSEIETILGKDSDNLKPNTAINFITTALDIEKYVTSRQLYSQYALMDYDILGILPDMHESYFWYAFTCQHQADPSKESAFFGALQRLTRGRNNEELEVRVQSFDSIQTAQPLESFEEEDEIRRATEASLKEMLPDSLQSYSNSEDEAVSRAYSYFGLQPDQRTDDEALGKFESLCDSYPSQRSSYREKLLLIARKTGSKRLQERAVESMSLEEAVEYLGVQIDTETEYIVTIAEFSSNSGEKDYALIATALRVVGMARDNNATLIQAAAIIMAGHGQSYEFNSPHDSRMDIATILDSQPVCNLSLPVGLQNIRNTCYLNSILQYFFTVKPIREIVLNWQDWGLEITEENLRHRRIDPGSTRLDPADAFAGRQFAFELSALFTELLTSNQAALKPPQRLALAALKNSSQLEADGAKILAKDRADLPFSFGTDGSIGKWSPTTAPPLPLRHAPAPPVPPRTTQSASKVHVTAISDVDAAETASSRSSQTLVNQHDDAGPTVSYASYSPTEHGIIEMTDAEDGDGNERGTVEVKEDDRMSGVKTVFEPPPTRPLGSEQVTTEEKIERALNDSSVTGTDQQDVEEVMGNIIGHLRAAVRATGEDEETGAQKDPVTDTFFWTSVTYGRTNGAKELSRQVSPNRWVTAYPDENGAVISLPQALDNNFHREVITEGSTRYERFTSILKLPPILHVHIQRTTRDGGKNNTAIEIPQVLYLDRFMDSPVDSGLFRRRRRAWNLQERLRSLKGPNGEVADPYFSPEALAKATAYSDALVAGYLAEDTAAKPESAEMEGNNSESDDGYFLIRGDLKDLMDENGIELPKKRTTAAATSTDETEGQAVPRYDEAPGLSERTRELLAASRHMDREQIRAAWEGASEAVQASHELVTRASAEAETLRSELDGVFAGLQEHEYRLHAVICHAGQTGKSGHYWVWVYDFARQLWRRYNDSVVTEEPDTEKVMRQLSTQGEPYYLAYVRAQDVDQMVDIPSRQAAAEAAEAEEAEAAEATEATEAEEPKAQALAAVQELDEAEDGKAEMDLDTAESASRMDMTDEADSWAIGPTMW</sequence>
<dbReference type="InterPro" id="IPR018200">
    <property type="entry name" value="USP_CS"/>
</dbReference>
<dbReference type="PROSITE" id="PS50235">
    <property type="entry name" value="USP_3"/>
    <property type="match status" value="1"/>
</dbReference>
<keyword evidence="3" id="KW-0645">Protease</keyword>
<dbReference type="eggNOG" id="KOG1863">
    <property type="taxonomic scope" value="Eukaryota"/>
</dbReference>
<evidence type="ECO:0000256" key="2">
    <source>
        <dbReference type="ARBA" id="ARBA00012759"/>
    </source>
</evidence>
<name>F0XN70_GROCL</name>
<dbReference type="GO" id="GO:0043161">
    <property type="term" value="P:proteasome-mediated ubiquitin-dependent protein catabolic process"/>
    <property type="evidence" value="ECO:0007669"/>
    <property type="project" value="InterPro"/>
</dbReference>
<evidence type="ECO:0000313" key="9">
    <source>
        <dbReference type="EMBL" id="EFX00765.1"/>
    </source>
</evidence>
<dbReference type="EMBL" id="GL629795">
    <property type="protein sequence ID" value="EFX00765.1"/>
    <property type="molecule type" value="Genomic_DNA"/>
</dbReference>
<evidence type="ECO:0000256" key="1">
    <source>
        <dbReference type="ARBA" id="ARBA00000707"/>
    </source>
</evidence>
<gene>
    <name evidence="9" type="ORF">CMQ_1846</name>
</gene>
<dbReference type="PANTHER" id="PTHR43982:SF6">
    <property type="entry name" value="UBIQUITIN CARBOXYL-TERMINAL HYDROLASE 2-RELATED"/>
    <property type="match status" value="1"/>
</dbReference>
<keyword evidence="6" id="KW-0788">Thiol protease</keyword>
<dbReference type="InterPro" id="IPR028889">
    <property type="entry name" value="USP"/>
</dbReference>
<protein>
    <recommendedName>
        <fullName evidence="2">ubiquitinyl hydrolase 1</fullName>
        <ecNumber evidence="2">3.4.19.12</ecNumber>
    </recommendedName>
</protein>
<dbReference type="GO" id="GO:0004843">
    <property type="term" value="F:cysteine-type deubiquitinase activity"/>
    <property type="evidence" value="ECO:0007669"/>
    <property type="project" value="UniProtKB-EC"/>
</dbReference>
<dbReference type="PROSITE" id="PS00973">
    <property type="entry name" value="USP_2"/>
    <property type="match status" value="1"/>
</dbReference>
<dbReference type="Proteomes" id="UP000007796">
    <property type="component" value="Unassembled WGS sequence"/>
</dbReference>
<feature type="region of interest" description="Disordered" evidence="7">
    <location>
        <begin position="813"/>
        <end position="834"/>
    </location>
</feature>
<feature type="domain" description="USP" evidence="8">
    <location>
        <begin position="643"/>
        <end position="1308"/>
    </location>
</feature>
<proteinExistence type="predicted"/>
<dbReference type="InterPro" id="IPR038765">
    <property type="entry name" value="Papain-like_cys_pep_sf"/>
</dbReference>